<accession>A0A5C6BB28</accession>
<comment type="caution">
    <text evidence="2">The sequence shown here is derived from an EMBL/GenBank/DDBJ whole genome shotgun (WGS) entry which is preliminary data.</text>
</comment>
<keyword evidence="1" id="KW-0812">Transmembrane</keyword>
<keyword evidence="1" id="KW-0472">Membrane</keyword>
<proteinExistence type="predicted"/>
<sequence length="86" mass="10172">MRRVTWRMHKLPFAIGFRYFARWADEQSLWQGVLLGLMFLAMLLLGMRPPWGNAEMPLIMAYFLCYSGSLLFSRYKQLRAEAHIAE</sequence>
<feature type="transmembrane region" description="Helical" evidence="1">
    <location>
        <begin position="59"/>
        <end position="75"/>
    </location>
</feature>
<gene>
    <name evidence="2" type="ORF">CA54_45330</name>
</gene>
<keyword evidence="1" id="KW-1133">Transmembrane helix</keyword>
<evidence type="ECO:0000313" key="2">
    <source>
        <dbReference type="EMBL" id="TWU09293.1"/>
    </source>
</evidence>
<evidence type="ECO:0000313" key="3">
    <source>
        <dbReference type="Proteomes" id="UP000320735"/>
    </source>
</evidence>
<dbReference type="EMBL" id="SJPP01000002">
    <property type="protein sequence ID" value="TWU09293.1"/>
    <property type="molecule type" value="Genomic_DNA"/>
</dbReference>
<protein>
    <submittedName>
        <fullName evidence="2">Uncharacterized protein</fullName>
    </submittedName>
</protein>
<keyword evidence="3" id="KW-1185">Reference proteome</keyword>
<reference evidence="2 3" key="1">
    <citation type="submission" date="2019-02" db="EMBL/GenBank/DDBJ databases">
        <title>Deep-cultivation of Planctomycetes and their phenomic and genomic characterization uncovers novel biology.</title>
        <authorList>
            <person name="Wiegand S."/>
            <person name="Jogler M."/>
            <person name="Boedeker C."/>
            <person name="Pinto D."/>
            <person name="Vollmers J."/>
            <person name="Rivas-Marin E."/>
            <person name="Kohn T."/>
            <person name="Peeters S.H."/>
            <person name="Heuer A."/>
            <person name="Rast P."/>
            <person name="Oberbeckmann S."/>
            <person name="Bunk B."/>
            <person name="Jeske O."/>
            <person name="Meyerdierks A."/>
            <person name="Storesund J.E."/>
            <person name="Kallscheuer N."/>
            <person name="Luecker S."/>
            <person name="Lage O.M."/>
            <person name="Pohl T."/>
            <person name="Merkel B.J."/>
            <person name="Hornburger P."/>
            <person name="Mueller R.-W."/>
            <person name="Bruemmer F."/>
            <person name="Labrenz M."/>
            <person name="Spormann A.M."/>
            <person name="Op Den Camp H."/>
            <person name="Overmann J."/>
            <person name="Amann R."/>
            <person name="Jetten M.S.M."/>
            <person name="Mascher T."/>
            <person name="Medema M.H."/>
            <person name="Devos D.P."/>
            <person name="Kaster A.-K."/>
            <person name="Ovreas L."/>
            <person name="Rohde M."/>
            <person name="Galperin M.Y."/>
            <person name="Jogler C."/>
        </authorList>
    </citation>
    <scope>NUCLEOTIDE SEQUENCE [LARGE SCALE GENOMIC DNA]</scope>
    <source>
        <strain evidence="2 3">CA54</strain>
    </source>
</reference>
<feature type="transmembrane region" description="Helical" evidence="1">
    <location>
        <begin position="28"/>
        <end position="47"/>
    </location>
</feature>
<dbReference type="AlphaFoldDB" id="A0A5C6BB28"/>
<name>A0A5C6BB28_9PLAN</name>
<organism evidence="2 3">
    <name type="scientific">Symmachiella macrocystis</name>
    <dbReference type="NCBI Taxonomy" id="2527985"/>
    <lineage>
        <taxon>Bacteria</taxon>
        <taxon>Pseudomonadati</taxon>
        <taxon>Planctomycetota</taxon>
        <taxon>Planctomycetia</taxon>
        <taxon>Planctomycetales</taxon>
        <taxon>Planctomycetaceae</taxon>
        <taxon>Symmachiella</taxon>
    </lineage>
</organism>
<dbReference type="Proteomes" id="UP000320735">
    <property type="component" value="Unassembled WGS sequence"/>
</dbReference>
<evidence type="ECO:0000256" key="1">
    <source>
        <dbReference type="SAM" id="Phobius"/>
    </source>
</evidence>